<dbReference type="RefSeq" id="WP_204784857.1">
    <property type="nucleotide sequence ID" value="NZ_CALVGD010000045.1"/>
</dbReference>
<keyword evidence="1 2" id="KW-0238">DNA-binding</keyword>
<evidence type="ECO:0000256" key="2">
    <source>
        <dbReference type="PROSITE-ProRule" id="PRU00335"/>
    </source>
</evidence>
<sequence>MRRSEQLAKTRTAIMKTATKLFLNKGFGETSTRDIAKEIGITQPALYHHFNDKEVLFLDVMTAHGSKVRQEVNRVMRETDQKGEDRLWELAKTLLRLHPKDIYEQWQSAGELLTQSSRRKLNVIFMIDYIEPVSEFFKQPDVKVRPDVLPKEAAELFIASLSPMFNSFQKIGGRSITEEQRNRIILDVFMSGLGQR</sequence>
<dbReference type="PROSITE" id="PS01081">
    <property type="entry name" value="HTH_TETR_1"/>
    <property type="match status" value="1"/>
</dbReference>
<comment type="caution">
    <text evidence="4">The sequence shown here is derived from an EMBL/GenBank/DDBJ whole genome shotgun (WGS) entry which is preliminary data.</text>
</comment>
<dbReference type="PANTHER" id="PTHR30055">
    <property type="entry name" value="HTH-TYPE TRANSCRIPTIONAL REGULATOR RUTR"/>
    <property type="match status" value="1"/>
</dbReference>
<dbReference type="InterPro" id="IPR009057">
    <property type="entry name" value="Homeodomain-like_sf"/>
</dbReference>
<dbReference type="Proteomes" id="UP000785625">
    <property type="component" value="Unassembled WGS sequence"/>
</dbReference>
<dbReference type="Gene3D" id="1.10.357.10">
    <property type="entry name" value="Tetracycline Repressor, domain 2"/>
    <property type="match status" value="1"/>
</dbReference>
<proteinExistence type="predicted"/>
<gene>
    <name evidence="4" type="ORF">H5975_03280</name>
</gene>
<organism evidence="4 5">
    <name type="scientific">Limosilactobacillus coleohominis</name>
    <dbReference type="NCBI Taxonomy" id="181675"/>
    <lineage>
        <taxon>Bacteria</taxon>
        <taxon>Bacillati</taxon>
        <taxon>Bacillota</taxon>
        <taxon>Bacilli</taxon>
        <taxon>Lactobacillales</taxon>
        <taxon>Lactobacillaceae</taxon>
        <taxon>Limosilactobacillus</taxon>
    </lineage>
</organism>
<keyword evidence="5" id="KW-1185">Reference proteome</keyword>
<protein>
    <submittedName>
        <fullName evidence="4">TetR/AcrR family transcriptional regulator</fullName>
    </submittedName>
</protein>
<feature type="DNA-binding region" description="H-T-H motif" evidence="2">
    <location>
        <begin position="31"/>
        <end position="50"/>
    </location>
</feature>
<evidence type="ECO:0000256" key="1">
    <source>
        <dbReference type="ARBA" id="ARBA00023125"/>
    </source>
</evidence>
<reference evidence="4 5" key="1">
    <citation type="journal article" date="2021" name="Sci. Rep.">
        <title>The distribution of antibiotic resistance genes in chicken gut microbiota commensals.</title>
        <authorList>
            <person name="Juricova H."/>
            <person name="Matiasovicova J."/>
            <person name="Kubasova T."/>
            <person name="Cejkova D."/>
            <person name="Rychlik I."/>
        </authorList>
    </citation>
    <scope>NUCLEOTIDE SEQUENCE [LARGE SCALE GENOMIC DNA]</scope>
    <source>
        <strain evidence="4 5">An574</strain>
    </source>
</reference>
<evidence type="ECO:0000313" key="4">
    <source>
        <dbReference type="EMBL" id="MBM6940520.1"/>
    </source>
</evidence>
<feature type="domain" description="HTH tetR-type" evidence="3">
    <location>
        <begin position="8"/>
        <end position="68"/>
    </location>
</feature>
<dbReference type="PANTHER" id="PTHR30055:SF226">
    <property type="entry name" value="HTH-TYPE TRANSCRIPTIONAL REGULATOR PKSA"/>
    <property type="match status" value="1"/>
</dbReference>
<dbReference type="SUPFAM" id="SSF46689">
    <property type="entry name" value="Homeodomain-like"/>
    <property type="match status" value="1"/>
</dbReference>
<dbReference type="InterPro" id="IPR001647">
    <property type="entry name" value="HTH_TetR"/>
</dbReference>
<dbReference type="PROSITE" id="PS50977">
    <property type="entry name" value="HTH_TETR_2"/>
    <property type="match status" value="1"/>
</dbReference>
<dbReference type="PRINTS" id="PR00455">
    <property type="entry name" value="HTHTETR"/>
</dbReference>
<accession>A0ABS2GZ20</accession>
<dbReference type="Pfam" id="PF00440">
    <property type="entry name" value="TetR_N"/>
    <property type="match status" value="1"/>
</dbReference>
<dbReference type="InterPro" id="IPR023772">
    <property type="entry name" value="DNA-bd_HTH_TetR-type_CS"/>
</dbReference>
<evidence type="ECO:0000259" key="3">
    <source>
        <dbReference type="PROSITE" id="PS50977"/>
    </source>
</evidence>
<name>A0ABS2GZ20_9LACO</name>
<dbReference type="InterPro" id="IPR050109">
    <property type="entry name" value="HTH-type_TetR-like_transc_reg"/>
</dbReference>
<dbReference type="EMBL" id="JACJKU010000021">
    <property type="protein sequence ID" value="MBM6940520.1"/>
    <property type="molecule type" value="Genomic_DNA"/>
</dbReference>
<evidence type="ECO:0000313" key="5">
    <source>
        <dbReference type="Proteomes" id="UP000785625"/>
    </source>
</evidence>